<dbReference type="OrthoDB" id="418728at2"/>
<evidence type="ECO:0000259" key="1">
    <source>
        <dbReference type="SMART" id="SM00849"/>
    </source>
</evidence>
<evidence type="ECO:0000313" key="3">
    <source>
        <dbReference type="Proteomes" id="UP000199437"/>
    </source>
</evidence>
<dbReference type="RefSeq" id="WP_090256931.1">
    <property type="nucleotide sequence ID" value="NZ_FOIR01000001.1"/>
</dbReference>
<dbReference type="Pfam" id="PF00753">
    <property type="entry name" value="Lactamase_B"/>
    <property type="match status" value="1"/>
</dbReference>
<gene>
    <name evidence="2" type="ORF">SAMN05216290_0631</name>
</gene>
<organism evidence="2 3">
    <name type="scientific">Roseivirga pacifica</name>
    <dbReference type="NCBI Taxonomy" id="1267423"/>
    <lineage>
        <taxon>Bacteria</taxon>
        <taxon>Pseudomonadati</taxon>
        <taxon>Bacteroidota</taxon>
        <taxon>Cytophagia</taxon>
        <taxon>Cytophagales</taxon>
        <taxon>Roseivirgaceae</taxon>
        <taxon>Roseivirga</taxon>
    </lineage>
</organism>
<dbReference type="CDD" id="cd07731">
    <property type="entry name" value="ComA-like_MBL-fold"/>
    <property type="match status" value="1"/>
</dbReference>
<feature type="domain" description="Metallo-beta-lactamase" evidence="1">
    <location>
        <begin position="115"/>
        <end position="329"/>
    </location>
</feature>
<dbReference type="STRING" id="1267423.SAMN05216290_0631"/>
<accession>A0A1I0MS96</accession>
<dbReference type="Proteomes" id="UP000199437">
    <property type="component" value="Unassembled WGS sequence"/>
</dbReference>
<sequence>MRAPLIILIAVCFSSALKADYVKVSRDAVIRAEGNSSATIIERVEAGTLLPLLSNELIGTGYLKVTTPLGKTGFIYKSWVRIIKGDIPAETITPQTTNELTTSGNLEVHVINVGQGDAIIIRCPDGNHEMLIDAAELNAGFRYPGSQTEFRNYISAFQQENNPIEVAISTHPHSDHIAGMSWVLSEYQVSLYVDNGMKNTSGTYGSLEQKIIDANINRKQLNDSVIPDIDFCPREDVNARILRPAGYDEEGMDPNDYSVIVRVDYGGSSFLFTGDAEREMEHKLMNDPETAALLDVDFLKVGHHGSHSSSDTTFLNVVTPTIAAISCGAETVGTNVSHKHPRMVTVNNLIPYLGQRNGMETSLEAYNRSSGKWEVVSSKAALYITNNDGDMIFLSDGSEIWRRGDR</sequence>
<keyword evidence="2" id="KW-0378">Hydrolase</keyword>
<dbReference type="AlphaFoldDB" id="A0A1I0MS96"/>
<keyword evidence="3" id="KW-1185">Reference proteome</keyword>
<name>A0A1I0MS96_9BACT</name>
<proteinExistence type="predicted"/>
<dbReference type="SMART" id="SM00849">
    <property type="entry name" value="Lactamase_B"/>
    <property type="match status" value="1"/>
</dbReference>
<dbReference type="PANTHER" id="PTHR30619:SF1">
    <property type="entry name" value="RECOMBINATION PROTEIN 2"/>
    <property type="match status" value="1"/>
</dbReference>
<dbReference type="Gene3D" id="3.60.15.10">
    <property type="entry name" value="Ribonuclease Z/Hydroxyacylglutathione hydrolase-like"/>
    <property type="match status" value="1"/>
</dbReference>
<dbReference type="GeneID" id="99985380"/>
<dbReference type="InterPro" id="IPR035681">
    <property type="entry name" value="ComA-like_MBL"/>
</dbReference>
<dbReference type="InterPro" id="IPR052159">
    <property type="entry name" value="Competence_DNA_uptake"/>
</dbReference>
<evidence type="ECO:0000313" key="2">
    <source>
        <dbReference type="EMBL" id="SEV91109.1"/>
    </source>
</evidence>
<dbReference type="SUPFAM" id="SSF56281">
    <property type="entry name" value="Metallo-hydrolase/oxidoreductase"/>
    <property type="match status" value="1"/>
</dbReference>
<dbReference type="PANTHER" id="PTHR30619">
    <property type="entry name" value="DNA INTERNALIZATION/COMPETENCE PROTEIN COMEC/REC2"/>
    <property type="match status" value="1"/>
</dbReference>
<dbReference type="InterPro" id="IPR001279">
    <property type="entry name" value="Metallo-B-lactamas"/>
</dbReference>
<dbReference type="InterPro" id="IPR036866">
    <property type="entry name" value="RibonucZ/Hydroxyglut_hydro"/>
</dbReference>
<protein>
    <submittedName>
        <fullName evidence="2">Metal-dependent hydrolase, beta-lactamase superfamily II</fullName>
    </submittedName>
</protein>
<dbReference type="GO" id="GO:0016787">
    <property type="term" value="F:hydrolase activity"/>
    <property type="evidence" value="ECO:0007669"/>
    <property type="project" value="UniProtKB-KW"/>
</dbReference>
<reference evidence="3" key="1">
    <citation type="submission" date="2016-10" db="EMBL/GenBank/DDBJ databases">
        <authorList>
            <person name="Varghese N."/>
            <person name="Submissions S."/>
        </authorList>
    </citation>
    <scope>NUCLEOTIDE SEQUENCE [LARGE SCALE GENOMIC DNA]</scope>
    <source>
        <strain evidence="3">CGMCC 1.12402</strain>
    </source>
</reference>
<dbReference type="EMBL" id="FOIR01000001">
    <property type="protein sequence ID" value="SEV91109.1"/>
    <property type="molecule type" value="Genomic_DNA"/>
</dbReference>